<name>A0A6J1NM17_BICAN</name>
<dbReference type="PRINTS" id="PR00838">
    <property type="entry name" value="V5ALLERGEN"/>
</dbReference>
<dbReference type="CDD" id="cd05380">
    <property type="entry name" value="CAP_euk"/>
    <property type="match status" value="1"/>
</dbReference>
<evidence type="ECO:0000259" key="3">
    <source>
        <dbReference type="SMART" id="SM00198"/>
    </source>
</evidence>
<dbReference type="OrthoDB" id="414826at2759"/>
<organism evidence="4 5">
    <name type="scientific">Bicyclus anynana</name>
    <name type="common">Squinting bush brown butterfly</name>
    <dbReference type="NCBI Taxonomy" id="110368"/>
    <lineage>
        <taxon>Eukaryota</taxon>
        <taxon>Metazoa</taxon>
        <taxon>Ecdysozoa</taxon>
        <taxon>Arthropoda</taxon>
        <taxon>Hexapoda</taxon>
        <taxon>Insecta</taxon>
        <taxon>Pterygota</taxon>
        <taxon>Neoptera</taxon>
        <taxon>Endopterygota</taxon>
        <taxon>Lepidoptera</taxon>
        <taxon>Glossata</taxon>
        <taxon>Ditrysia</taxon>
        <taxon>Papilionoidea</taxon>
        <taxon>Nymphalidae</taxon>
        <taxon>Satyrinae</taxon>
        <taxon>Satyrini</taxon>
        <taxon>Mycalesina</taxon>
        <taxon>Bicyclus</taxon>
    </lineage>
</organism>
<sequence length="518" mass="58729">MCKFQSPGPARDCINYEKLFTTETEKKKILHRINSRRNKISSGEIRSLPSAENMLKLEWSDELEVIAQRWADQCFNNFTDVTKWCHDLENSSVGQTIGTIYGDAPGLTAASIVDLWYMELLNMNASYLERYSPSTLTSSEHYDDFTQLIWAESSRVGCGGVIFKEINTESLTVQKKTVYRLICNFSPSGNVIGKSVYNSGIPCSRCPHGRYCDVEYQFLCSSYVHKDETNFTDELKSTTEYKYSYELTNINGFVKTNEDQLNKTEAKANLKLNETQNVTTSDIVNDNDTYFDFLSHLFDISSTHAINLKPTTLPCKDNLAVDDFIELLKSKLKNDQSLKDLLLSSTTTLTPDSTFTDRTVAAIVNQLYSKKETTTTSQPTEDQNINSTLLADLVEAVIFRHSGIYSTTEENLNLRTQIISNVIPIKIQAELGEIQSNTEFSGHYFFPEEEEKPDSNTTEVYDDLENLNISEISLEIDELTKNRETKDFLEEILESDLMTESGITDRVDLNNSNGTITL</sequence>
<evidence type="ECO:0000313" key="4">
    <source>
        <dbReference type="Proteomes" id="UP001652582"/>
    </source>
</evidence>
<proteinExistence type="predicted"/>
<dbReference type="KEGG" id="bany:112053560"/>
<dbReference type="InterPro" id="IPR002413">
    <property type="entry name" value="V5_allergen-like"/>
</dbReference>
<reference evidence="5" key="1">
    <citation type="submission" date="2025-08" db="UniProtKB">
        <authorList>
            <consortium name="RefSeq"/>
        </authorList>
    </citation>
    <scope>IDENTIFICATION</scope>
</reference>
<dbReference type="GeneID" id="112053560"/>
<dbReference type="InterPro" id="IPR014044">
    <property type="entry name" value="CAP_dom"/>
</dbReference>
<accession>A0A6J1NM17</accession>
<dbReference type="RefSeq" id="XP_023948785.1">
    <property type="nucleotide sequence ID" value="XM_024093017.2"/>
</dbReference>
<evidence type="ECO:0000256" key="1">
    <source>
        <dbReference type="ARBA" id="ARBA00004613"/>
    </source>
</evidence>
<keyword evidence="2" id="KW-0964">Secreted</keyword>
<feature type="domain" description="SCP" evidence="3">
    <location>
        <begin position="24"/>
        <end position="193"/>
    </location>
</feature>
<comment type="subcellular location">
    <subcellularLocation>
        <location evidence="1">Secreted</location>
    </subcellularLocation>
</comment>
<dbReference type="PRINTS" id="PR00837">
    <property type="entry name" value="V5TPXLIKE"/>
</dbReference>
<dbReference type="PANTHER" id="PTHR10334">
    <property type="entry name" value="CYSTEINE-RICH SECRETORY PROTEIN-RELATED"/>
    <property type="match status" value="1"/>
</dbReference>
<keyword evidence="4" id="KW-1185">Reference proteome</keyword>
<dbReference type="SUPFAM" id="SSF55797">
    <property type="entry name" value="PR-1-like"/>
    <property type="match status" value="1"/>
</dbReference>
<evidence type="ECO:0000313" key="5">
    <source>
        <dbReference type="RefSeq" id="XP_023948785.1"/>
    </source>
</evidence>
<dbReference type="Pfam" id="PF00188">
    <property type="entry name" value="CAP"/>
    <property type="match status" value="1"/>
</dbReference>
<dbReference type="Gene3D" id="3.40.33.10">
    <property type="entry name" value="CAP"/>
    <property type="match status" value="1"/>
</dbReference>
<protein>
    <submittedName>
        <fullName evidence="5">Uncharacterized protein LOC112053560</fullName>
    </submittedName>
</protein>
<dbReference type="SMART" id="SM00198">
    <property type="entry name" value="SCP"/>
    <property type="match status" value="1"/>
</dbReference>
<dbReference type="AlphaFoldDB" id="A0A6J1NM17"/>
<gene>
    <name evidence="5" type="primary">LOC112053560</name>
</gene>
<dbReference type="Proteomes" id="UP001652582">
    <property type="component" value="Chromosome 12"/>
</dbReference>
<evidence type="ECO:0000256" key="2">
    <source>
        <dbReference type="ARBA" id="ARBA00022525"/>
    </source>
</evidence>
<dbReference type="GO" id="GO:0005576">
    <property type="term" value="C:extracellular region"/>
    <property type="evidence" value="ECO:0007669"/>
    <property type="project" value="UniProtKB-SubCell"/>
</dbReference>
<dbReference type="InterPro" id="IPR001283">
    <property type="entry name" value="CRISP-related"/>
</dbReference>
<dbReference type="InterPro" id="IPR035940">
    <property type="entry name" value="CAP_sf"/>
</dbReference>